<organism evidence="2 3">
    <name type="scientific">Pseudoxanthomonas taiwanensis J19</name>
    <dbReference type="NCBI Taxonomy" id="935569"/>
    <lineage>
        <taxon>Bacteria</taxon>
        <taxon>Pseudomonadati</taxon>
        <taxon>Pseudomonadota</taxon>
        <taxon>Gammaproteobacteria</taxon>
        <taxon>Lysobacterales</taxon>
        <taxon>Lysobacteraceae</taxon>
        <taxon>Pseudoxanthomonas</taxon>
    </lineage>
</organism>
<evidence type="ECO:0000313" key="2">
    <source>
        <dbReference type="EMBL" id="TWH09012.1"/>
    </source>
</evidence>
<reference evidence="2 3" key="1">
    <citation type="submission" date="2019-07" db="EMBL/GenBank/DDBJ databases">
        <title>Genome sequencing of lignin-degrading bacterial isolates.</title>
        <authorList>
            <person name="Gladden J."/>
        </authorList>
    </citation>
    <scope>NUCLEOTIDE SEQUENCE [LARGE SCALE GENOMIC DNA]</scope>
    <source>
        <strain evidence="2 3">J19</strain>
    </source>
</reference>
<feature type="transmembrane region" description="Helical" evidence="1">
    <location>
        <begin position="206"/>
        <end position="225"/>
    </location>
</feature>
<feature type="transmembrane region" description="Helical" evidence="1">
    <location>
        <begin position="20"/>
        <end position="48"/>
    </location>
</feature>
<keyword evidence="1" id="KW-0472">Membrane</keyword>
<evidence type="ECO:0008006" key="4">
    <source>
        <dbReference type="Google" id="ProtNLM"/>
    </source>
</evidence>
<feature type="transmembrane region" description="Helical" evidence="1">
    <location>
        <begin position="284"/>
        <end position="301"/>
    </location>
</feature>
<dbReference type="InterPro" id="IPR022604">
    <property type="entry name" value="DUF2955"/>
</dbReference>
<feature type="transmembrane region" description="Helical" evidence="1">
    <location>
        <begin position="255"/>
        <end position="272"/>
    </location>
</feature>
<protein>
    <recommendedName>
        <fullName evidence="4">Fusaric acid resistance family protein</fullName>
    </recommendedName>
</protein>
<comment type="caution">
    <text evidence="2">The sequence shown here is derived from an EMBL/GenBank/DDBJ whole genome shotgun (WGS) entry which is preliminary data.</text>
</comment>
<dbReference type="Proteomes" id="UP000321583">
    <property type="component" value="Unassembled WGS sequence"/>
</dbReference>
<evidence type="ECO:0000256" key="1">
    <source>
        <dbReference type="SAM" id="Phobius"/>
    </source>
</evidence>
<dbReference type="InterPro" id="IPR016926">
    <property type="entry name" value="UCP029594"/>
</dbReference>
<feature type="transmembrane region" description="Helical" evidence="1">
    <location>
        <begin position="313"/>
        <end position="333"/>
    </location>
</feature>
<feature type="transmembrane region" description="Helical" evidence="1">
    <location>
        <begin position="139"/>
        <end position="160"/>
    </location>
</feature>
<name>A0A562DHA8_9GAMM</name>
<feature type="transmembrane region" description="Helical" evidence="1">
    <location>
        <begin position="87"/>
        <end position="103"/>
    </location>
</feature>
<keyword evidence="1" id="KW-0812">Transmembrane</keyword>
<dbReference type="OrthoDB" id="6799126at2"/>
<dbReference type="RefSeq" id="WP_083852453.1">
    <property type="nucleotide sequence ID" value="NZ_VLJS01000072.1"/>
</dbReference>
<accession>A0A562DHA8</accession>
<gene>
    <name evidence="2" type="ORF">L613_004200000260</name>
</gene>
<dbReference type="Pfam" id="PF11168">
    <property type="entry name" value="DUF2955"/>
    <property type="match status" value="1"/>
</dbReference>
<dbReference type="PIRSF" id="PIRSF029594">
    <property type="entry name" value="UCP029594"/>
    <property type="match status" value="1"/>
</dbReference>
<proteinExistence type="predicted"/>
<dbReference type="EMBL" id="VLJS01000072">
    <property type="protein sequence ID" value="TWH09012.1"/>
    <property type="molecule type" value="Genomic_DNA"/>
</dbReference>
<sequence>MSTNPAQVLTANDWRQACRMAFGGFVGWALATLLSLPYAAYYAVYPLVLLGLSPVYDRHVALQFIASAPTGMIAASLMIGVFSTHPVVMTAIYLGYALFCFAVMTSPRKLFMYGAMCLAVCSGLVHYGSYPEMAWQQLFWAIAGSLACSVVLYVLSFALFPDVEPRAPRIPPKRTPTQRRHLVLLCALGATGSFAFFQLVEMSDSLSAQMATVLILLGLTHEGIWSFGRTRIVGSVIGSIHASVTQLLITHYSSFWPLTASALLAGLLWFSASHTRDKSGSMTGFSAVTALAILFGLLSPTDDLIGNSLYRGVSVVISVSAMLVFISLLHYALNRFPSTRWETPA</sequence>
<evidence type="ECO:0000313" key="3">
    <source>
        <dbReference type="Proteomes" id="UP000321583"/>
    </source>
</evidence>
<feature type="transmembrane region" description="Helical" evidence="1">
    <location>
        <begin position="110"/>
        <end position="127"/>
    </location>
</feature>
<keyword evidence="3" id="KW-1185">Reference proteome</keyword>
<feature type="transmembrane region" description="Helical" evidence="1">
    <location>
        <begin position="181"/>
        <end position="200"/>
    </location>
</feature>
<keyword evidence="1" id="KW-1133">Transmembrane helix</keyword>
<dbReference type="AlphaFoldDB" id="A0A562DHA8"/>